<evidence type="ECO:0000313" key="2">
    <source>
        <dbReference type="Proteomes" id="UP001202281"/>
    </source>
</evidence>
<dbReference type="PANTHER" id="PTHR11941:SF54">
    <property type="entry name" value="ENOYL-COA HYDRATASE, MITOCHONDRIAL"/>
    <property type="match status" value="1"/>
</dbReference>
<dbReference type="SUPFAM" id="SSF52096">
    <property type="entry name" value="ClpP/crotonase"/>
    <property type="match status" value="1"/>
</dbReference>
<evidence type="ECO:0000313" key="1">
    <source>
        <dbReference type="EMBL" id="MCJ2188420.1"/>
    </source>
</evidence>
<dbReference type="InterPro" id="IPR029045">
    <property type="entry name" value="ClpP/crotonase-like_dom_sf"/>
</dbReference>
<protein>
    <submittedName>
        <fullName evidence="1">Enoyl-CoA hydratase/isomerase family protein</fullName>
    </submittedName>
</protein>
<dbReference type="Proteomes" id="UP001202281">
    <property type="component" value="Unassembled WGS sequence"/>
</dbReference>
<keyword evidence="2" id="KW-1185">Reference proteome</keyword>
<sequence length="317" mass="33683">MIPAAFRVSAPELTGDAGPWREPAAFIDLAGEENDVPHIRLPACPVIGVGARGHPLAHRLDTVIESHRDVGAVSKAIVDQPLAAAVVTQLLRQLPALPPEQGLTAESMAYAVLQGSAGHRAWIAAQPRREVLPEGEVRLSRQDGELTVTLDRPGAGNAIDRPMRDGLHEAFALANADETITRVVLRAEGKAFSLGAELSEFGTTTDPATAHRIRCLTLPAREAVHCAGRLEARIDGACVGAGLELAAYARRITATPRSWFQLPELAMGILPGAGGCVSLTRRVGRQRALLLILSGRRINARQALAWGLVDALVDKLA</sequence>
<dbReference type="CDD" id="cd06558">
    <property type="entry name" value="crotonase-like"/>
    <property type="match status" value="1"/>
</dbReference>
<dbReference type="RefSeq" id="WP_243923092.1">
    <property type="nucleotide sequence ID" value="NZ_JALHLG010000033.1"/>
</dbReference>
<gene>
    <name evidence="1" type="ORF">MTR66_16560</name>
</gene>
<dbReference type="Gene3D" id="3.90.226.10">
    <property type="entry name" value="2-enoyl-CoA Hydratase, Chain A, domain 1"/>
    <property type="match status" value="1"/>
</dbReference>
<dbReference type="PANTHER" id="PTHR11941">
    <property type="entry name" value="ENOYL-COA HYDRATASE-RELATED"/>
    <property type="match status" value="1"/>
</dbReference>
<name>A0ABT0BTP1_9SPHN</name>
<reference evidence="1 2" key="1">
    <citation type="submission" date="2022-04" db="EMBL/GenBank/DDBJ databases">
        <title>Identification of a novel bacterium isolated from mangrove sediments.</title>
        <authorList>
            <person name="Pan X."/>
        </authorList>
    </citation>
    <scope>NUCLEOTIDE SEQUENCE [LARGE SCALE GENOMIC DNA]</scope>
    <source>
        <strain evidence="1 2">B2638</strain>
    </source>
</reference>
<dbReference type="EMBL" id="JALHLG010000033">
    <property type="protein sequence ID" value="MCJ2188420.1"/>
    <property type="molecule type" value="Genomic_DNA"/>
</dbReference>
<dbReference type="InterPro" id="IPR001753">
    <property type="entry name" value="Enoyl-CoA_hydra/iso"/>
</dbReference>
<proteinExistence type="predicted"/>
<organism evidence="1 2">
    <name type="scientific">Novosphingobium beihaiensis</name>
    <dbReference type="NCBI Taxonomy" id="2930389"/>
    <lineage>
        <taxon>Bacteria</taxon>
        <taxon>Pseudomonadati</taxon>
        <taxon>Pseudomonadota</taxon>
        <taxon>Alphaproteobacteria</taxon>
        <taxon>Sphingomonadales</taxon>
        <taxon>Sphingomonadaceae</taxon>
        <taxon>Novosphingobium</taxon>
    </lineage>
</organism>
<comment type="caution">
    <text evidence="1">The sequence shown here is derived from an EMBL/GenBank/DDBJ whole genome shotgun (WGS) entry which is preliminary data.</text>
</comment>
<dbReference type="Pfam" id="PF00378">
    <property type="entry name" value="ECH_1"/>
    <property type="match status" value="1"/>
</dbReference>
<accession>A0ABT0BTP1</accession>